<dbReference type="SUPFAM" id="SSF52540">
    <property type="entry name" value="P-loop containing nucleoside triphosphate hydrolases"/>
    <property type="match status" value="1"/>
</dbReference>
<dbReference type="NCBIfam" id="TIGR00231">
    <property type="entry name" value="small_GTP"/>
    <property type="match status" value="1"/>
</dbReference>
<dbReference type="PROSITE" id="PS51420">
    <property type="entry name" value="RHO"/>
    <property type="match status" value="1"/>
</dbReference>
<evidence type="ECO:0000256" key="1">
    <source>
        <dbReference type="ARBA" id="ARBA00004342"/>
    </source>
</evidence>
<evidence type="ECO:0000313" key="13">
    <source>
        <dbReference type="EMBL" id="OOQ85771.1"/>
    </source>
</evidence>
<dbReference type="Gene3D" id="3.40.50.300">
    <property type="entry name" value="P-loop containing nucleotide triphosphate hydrolases"/>
    <property type="match status" value="1"/>
</dbReference>
<comment type="caution">
    <text evidence="13">The sequence shown here is derived from an EMBL/GenBank/DDBJ whole genome shotgun (WGS) entry which is preliminary data.</text>
</comment>
<evidence type="ECO:0008006" key="15">
    <source>
        <dbReference type="Google" id="ProtNLM"/>
    </source>
</evidence>
<dbReference type="InterPro" id="IPR050305">
    <property type="entry name" value="Small_GTPase_Rab"/>
</dbReference>
<dbReference type="SMART" id="SM00174">
    <property type="entry name" value="RHO"/>
    <property type="match status" value="1"/>
</dbReference>
<dbReference type="Proteomes" id="UP000190744">
    <property type="component" value="Unassembled WGS sequence"/>
</dbReference>
<dbReference type="PRINTS" id="PR00449">
    <property type="entry name" value="RASTRNSFRMNG"/>
</dbReference>
<keyword evidence="9" id="KW-0449">Lipoprotein</keyword>
<dbReference type="PANTHER" id="PTHR47980">
    <property type="entry name" value="LD44762P"/>
    <property type="match status" value="1"/>
</dbReference>
<gene>
    <name evidence="13" type="ORF">PEBR_23745</name>
</gene>
<name>A0A1S9RK90_PENBI</name>
<evidence type="ECO:0000256" key="12">
    <source>
        <dbReference type="SAM" id="MobiDB-lite"/>
    </source>
</evidence>
<dbReference type="InterPro" id="IPR005225">
    <property type="entry name" value="Small_GTP-bd"/>
</dbReference>
<keyword evidence="10" id="KW-0636">Prenylation</keyword>
<dbReference type="GO" id="GO:0003924">
    <property type="term" value="F:GTPase activity"/>
    <property type="evidence" value="ECO:0007669"/>
    <property type="project" value="InterPro"/>
</dbReference>
<dbReference type="CDD" id="cd01867">
    <property type="entry name" value="Rab8_Rab10_Rab13_like"/>
    <property type="match status" value="1"/>
</dbReference>
<dbReference type="PROSITE" id="PS51421">
    <property type="entry name" value="RAS"/>
    <property type="match status" value="1"/>
</dbReference>
<proteinExistence type="inferred from homology"/>
<comment type="function">
    <text evidence="11">Protein transport. Probably involved in vesicular traffic.</text>
</comment>
<dbReference type="InterPro" id="IPR027417">
    <property type="entry name" value="P-loop_NTPase"/>
</dbReference>
<evidence type="ECO:0000256" key="5">
    <source>
        <dbReference type="ARBA" id="ARBA00022741"/>
    </source>
</evidence>
<evidence type="ECO:0000256" key="4">
    <source>
        <dbReference type="ARBA" id="ARBA00022475"/>
    </source>
</evidence>
<dbReference type="SMART" id="SM00176">
    <property type="entry name" value="RAN"/>
    <property type="match status" value="1"/>
</dbReference>
<dbReference type="AlphaFoldDB" id="A0A1S9RK90"/>
<dbReference type="Pfam" id="PF00071">
    <property type="entry name" value="Ras"/>
    <property type="match status" value="1"/>
</dbReference>
<keyword evidence="3" id="KW-0813">Transport</keyword>
<evidence type="ECO:0000256" key="7">
    <source>
        <dbReference type="ARBA" id="ARBA00023134"/>
    </source>
</evidence>
<evidence type="ECO:0000256" key="9">
    <source>
        <dbReference type="ARBA" id="ARBA00023288"/>
    </source>
</evidence>
<dbReference type="FunFam" id="3.40.50.300:FF:000363">
    <property type="entry name" value="Secretion related GTPase srgA"/>
    <property type="match status" value="1"/>
</dbReference>
<keyword evidence="6" id="KW-0653">Protein transport</keyword>
<keyword evidence="7" id="KW-0342">GTP-binding</keyword>
<comment type="subcellular location">
    <subcellularLocation>
        <location evidence="1">Cell membrane</location>
        <topology evidence="1">Lipid-anchor</topology>
        <orientation evidence="1">Cytoplasmic side</orientation>
    </subcellularLocation>
</comment>
<evidence type="ECO:0000313" key="14">
    <source>
        <dbReference type="Proteomes" id="UP000190744"/>
    </source>
</evidence>
<sequence length="366" mass="40012">MSPSLESTQAPKLQIVANHKVQSRVLFLKARLGCSTLDAGPEIRSAYITWSSIAATPAVPSSLRLVLTTVALPSPPHLLPTSFYFEHFGAGLKSLKSRTVSPWSPAFSAPAGDFETVDPALLIKSLEAPGPGHPNLGDLRFTLRLLFNDTSSQHPSRICQTNLPRSLVCSWIIKLLLIGDSGVGKSCCLLRFSEDSFTPSFITTIGIDFKIRTIELDGKRVKLQIWDTAGQERFRTITTAYYRGAMGILLVYDVTDERSFQNIRTWFSNVEQHASEGVHKILIGNKCDWEEKRAVSTEQGQQLADELGIPFLEVSAKNNINIEKAFYSLASDIKKGMDTSKSDHAAPGLHIDQGSGQSGSTGGKCC</sequence>
<keyword evidence="4" id="KW-1003">Cell membrane</keyword>
<keyword evidence="8" id="KW-0472">Membrane</keyword>
<accession>A0A1S9RK90</accession>
<evidence type="ECO:0000256" key="6">
    <source>
        <dbReference type="ARBA" id="ARBA00022927"/>
    </source>
</evidence>
<evidence type="ECO:0000256" key="3">
    <source>
        <dbReference type="ARBA" id="ARBA00022448"/>
    </source>
</evidence>
<feature type="compositionally biased region" description="Gly residues" evidence="12">
    <location>
        <begin position="356"/>
        <end position="366"/>
    </location>
</feature>
<reference evidence="14" key="1">
    <citation type="submission" date="2015-09" db="EMBL/GenBank/DDBJ databases">
        <authorList>
            <person name="Fill T.P."/>
            <person name="Baretta J.F."/>
            <person name="de Almeida L.G."/>
            <person name="Rocha M."/>
            <person name="de Souza D.H."/>
            <person name="Malavazi I."/>
            <person name="Cerdeira L.T."/>
            <person name="Hong H."/>
            <person name="Samborskyy M."/>
            <person name="de Vasconcelos A.T."/>
            <person name="Leadlay P."/>
            <person name="Rodrigues-Filho E."/>
        </authorList>
    </citation>
    <scope>NUCLEOTIDE SEQUENCE [LARGE SCALE GENOMIC DNA]</scope>
    <source>
        <strain evidence="14">LaBioMMi 136</strain>
    </source>
</reference>
<dbReference type="GO" id="GO:0015031">
    <property type="term" value="P:protein transport"/>
    <property type="evidence" value="ECO:0007669"/>
    <property type="project" value="UniProtKB-KW"/>
</dbReference>
<evidence type="ECO:0000256" key="10">
    <source>
        <dbReference type="ARBA" id="ARBA00023289"/>
    </source>
</evidence>
<dbReference type="EMBL" id="LJBN01000163">
    <property type="protein sequence ID" value="OOQ85771.1"/>
    <property type="molecule type" value="Genomic_DNA"/>
</dbReference>
<feature type="region of interest" description="Disordered" evidence="12">
    <location>
        <begin position="339"/>
        <end position="366"/>
    </location>
</feature>
<comment type="similarity">
    <text evidence="2">Belongs to the small GTPase superfamily. Rab family.</text>
</comment>
<evidence type="ECO:0000256" key="11">
    <source>
        <dbReference type="ARBA" id="ARBA00025673"/>
    </source>
</evidence>
<evidence type="ECO:0000256" key="2">
    <source>
        <dbReference type="ARBA" id="ARBA00006270"/>
    </source>
</evidence>
<evidence type="ECO:0000256" key="8">
    <source>
        <dbReference type="ARBA" id="ARBA00023136"/>
    </source>
</evidence>
<dbReference type="PROSITE" id="PS51419">
    <property type="entry name" value="RAB"/>
    <property type="match status" value="1"/>
</dbReference>
<keyword evidence="5" id="KW-0547">Nucleotide-binding</keyword>
<dbReference type="SMART" id="SM00173">
    <property type="entry name" value="RAS"/>
    <property type="match status" value="1"/>
</dbReference>
<dbReference type="GO" id="GO:0005886">
    <property type="term" value="C:plasma membrane"/>
    <property type="evidence" value="ECO:0007669"/>
    <property type="project" value="UniProtKB-SubCell"/>
</dbReference>
<organism evidence="13 14">
    <name type="scientific">Penicillium brasilianum</name>
    <dbReference type="NCBI Taxonomy" id="104259"/>
    <lineage>
        <taxon>Eukaryota</taxon>
        <taxon>Fungi</taxon>
        <taxon>Dikarya</taxon>
        <taxon>Ascomycota</taxon>
        <taxon>Pezizomycotina</taxon>
        <taxon>Eurotiomycetes</taxon>
        <taxon>Eurotiomycetidae</taxon>
        <taxon>Eurotiales</taxon>
        <taxon>Aspergillaceae</taxon>
        <taxon>Penicillium</taxon>
    </lineage>
</organism>
<protein>
    <recommendedName>
        <fullName evidence="15">GTP-binding protein SAS1</fullName>
    </recommendedName>
</protein>
<dbReference type="InterPro" id="IPR001806">
    <property type="entry name" value="Small_GTPase"/>
</dbReference>
<dbReference type="SMART" id="SM00175">
    <property type="entry name" value="RAB"/>
    <property type="match status" value="1"/>
</dbReference>
<dbReference type="GO" id="GO:0005525">
    <property type="term" value="F:GTP binding"/>
    <property type="evidence" value="ECO:0007669"/>
    <property type="project" value="UniProtKB-KW"/>
</dbReference>